<dbReference type="STRING" id="45610.AOC03_04550"/>
<dbReference type="RefSeq" id="WP_062533800.1">
    <property type="nucleotide sequence ID" value="NZ_CP012678.1"/>
</dbReference>
<organism evidence="1 2">
    <name type="scientific">Psychrobacter urativorans</name>
    <dbReference type="NCBI Taxonomy" id="45610"/>
    <lineage>
        <taxon>Bacteria</taxon>
        <taxon>Pseudomonadati</taxon>
        <taxon>Pseudomonadota</taxon>
        <taxon>Gammaproteobacteria</taxon>
        <taxon>Moraxellales</taxon>
        <taxon>Moraxellaceae</taxon>
        <taxon>Psychrobacter</taxon>
    </lineage>
</organism>
<gene>
    <name evidence="1" type="ORF">AOC03_04550</name>
</gene>
<dbReference type="EMBL" id="CP012678">
    <property type="protein sequence ID" value="ALF59414.1"/>
    <property type="molecule type" value="Genomic_DNA"/>
</dbReference>
<dbReference type="AlphaFoldDB" id="A0A0M4U6A8"/>
<keyword evidence="2" id="KW-1185">Reference proteome</keyword>
<evidence type="ECO:0000313" key="2">
    <source>
        <dbReference type="Proteomes" id="UP000059847"/>
    </source>
</evidence>
<protein>
    <recommendedName>
        <fullName evidence="3">CheW-like domain-containing protein</fullName>
    </recommendedName>
</protein>
<accession>A0A0M4U6A8</accession>
<dbReference type="Proteomes" id="UP000059847">
    <property type="component" value="Chromosome"/>
</dbReference>
<reference evidence="1 2" key="1">
    <citation type="submission" date="2015-09" db="EMBL/GenBank/DDBJ databases">
        <title>Complete genome of Psychrobacter urativorans R10.10B.</title>
        <authorList>
            <person name="See-Too W.S."/>
            <person name="Chan K.G."/>
        </authorList>
    </citation>
    <scope>NUCLEOTIDE SEQUENCE [LARGE SCALE GENOMIC DNA]</scope>
    <source>
        <strain evidence="1 2">R10.10B</strain>
    </source>
</reference>
<evidence type="ECO:0008006" key="3">
    <source>
        <dbReference type="Google" id="ProtNLM"/>
    </source>
</evidence>
<proteinExistence type="predicted"/>
<evidence type="ECO:0000313" key="1">
    <source>
        <dbReference type="EMBL" id="ALF59414.1"/>
    </source>
</evidence>
<sequence length="197" mass="22428">MNQIRKHTFEAVSLLTAENGMLDVTIVPAMNQPDWVIPSSLILSVEPYDERIWTYLWQQQEVAVFHLLPRAQTPDKLIVLEGNTIVHRLALQTVGELRELKVRISDVKDAELPERYVNVAISNSDDNKVKDDGVNLYQPSSHGVEPDSDSDNVTIVEEHFRENVVLSYLFQTIVIDDIIYIVPDLDKIAHQLVDLDS</sequence>
<name>A0A0M4U6A8_9GAMM</name>
<dbReference type="KEGG" id="pur:AOC03_04550"/>
<dbReference type="OrthoDB" id="6657691at2"/>